<reference evidence="9 10" key="1">
    <citation type="submission" date="2017-07" db="EMBL/GenBank/DDBJ databases">
        <title>Recovery of genomes from metagenomes via a dereplication, aggregation, and scoring strategy.</title>
        <authorList>
            <person name="Sieber C.M."/>
            <person name="Probst A.J."/>
            <person name="Sharrar A."/>
            <person name="Thomas B.C."/>
            <person name="Hess M."/>
            <person name="Tringe S.G."/>
            <person name="Banfield J.F."/>
        </authorList>
    </citation>
    <scope>NUCLEOTIDE SEQUENCE [LARGE SCALE GENOMIC DNA]</scope>
    <source>
        <strain evidence="9">JGI_Cruoil_03_44_89</strain>
    </source>
</reference>
<evidence type="ECO:0000256" key="3">
    <source>
        <dbReference type="PIRNR" id="PIRNR000185"/>
    </source>
</evidence>
<dbReference type="InterPro" id="IPR006096">
    <property type="entry name" value="Glu/Leu/Phe/Val/Trp_DH_C"/>
</dbReference>
<feature type="site" description="Important for catalysis" evidence="6">
    <location>
        <position position="145"/>
    </location>
</feature>
<dbReference type="PRINTS" id="PR00082">
    <property type="entry name" value="GLFDHDRGNASE"/>
</dbReference>
<evidence type="ECO:0000256" key="6">
    <source>
        <dbReference type="PIRSR" id="PIRSR000185-3"/>
    </source>
</evidence>
<dbReference type="InterPro" id="IPR036291">
    <property type="entry name" value="NAD(P)-bd_dom_sf"/>
</dbReference>
<feature type="active site" description="Proton donor" evidence="4">
    <location>
        <position position="105"/>
    </location>
</feature>
<dbReference type="InterPro" id="IPR033524">
    <property type="entry name" value="Glu/Leu/Phe/Val_DH_AS"/>
</dbReference>
<evidence type="ECO:0000256" key="1">
    <source>
        <dbReference type="ARBA" id="ARBA00006382"/>
    </source>
</evidence>
<feature type="binding site" evidence="5">
    <location>
        <position position="69"/>
    </location>
    <ligand>
        <name>substrate</name>
    </ligand>
</feature>
<evidence type="ECO:0000313" key="10">
    <source>
        <dbReference type="Proteomes" id="UP000215215"/>
    </source>
</evidence>
<feature type="binding site" evidence="5">
    <location>
        <position position="189"/>
    </location>
    <ligand>
        <name>NAD(+)</name>
        <dbReference type="ChEBI" id="CHEBI:57540"/>
    </ligand>
</feature>
<proteinExistence type="inferred from homology"/>
<dbReference type="InterPro" id="IPR033922">
    <property type="entry name" value="NAD_bind_Glu_DH"/>
</dbReference>
<evidence type="ECO:0000259" key="8">
    <source>
        <dbReference type="SMART" id="SM00839"/>
    </source>
</evidence>
<sequence length="427" mass="47392">MEKLNPFKIAQEQLDNTAKLLGLDEATHAILREPMMEFHFTIPVRMDSGKVKVFRGFRVQYNNARGPCKGGIRFHPEETIDTVRALAAWMTWKTAVVNIPLGGGKGGIIVDPQKLSDREKERLCRSFMAALWKNVGPFKDVMAPDVGTTAQMMGWMMDEYCKIQGECCPGIITGKPVEMGGSLGRKEATGYGVIITIREAIKRLGLRPQECTASIMGFGNVGQSAAINFVRHLGGKVIAVSCWDHKDTTSYTYSKNHGIDPEFLASITDQYGSIDKEKAKDAGYTVENGDAWISKDTDILIPAALENAVTKENVDNINKRVKIIGEAANGPTTPEADKVLYKRGIFVVPDFLANAGGVTVSYFEQVQNTYNFYWELNDVQHMLDQKMTKAFGDVYAMHKEKKVDMRTAAYLVAVGRVVEAMKLRGWV</sequence>
<feature type="binding site" evidence="5">
    <location>
        <position position="220"/>
    </location>
    <ligand>
        <name>NAD(+)</name>
        <dbReference type="ChEBI" id="CHEBI:57540"/>
    </ligand>
</feature>
<comment type="caution">
    <text evidence="9">The sequence shown here is derived from an EMBL/GenBank/DDBJ whole genome shotgun (WGS) entry which is preliminary data.</text>
</comment>
<dbReference type="CDD" id="cd01076">
    <property type="entry name" value="NAD_bind_1_Glu_DH"/>
    <property type="match status" value="1"/>
</dbReference>
<dbReference type="PROSITE" id="PS00074">
    <property type="entry name" value="GLFV_DEHYDROGENASE"/>
    <property type="match status" value="1"/>
</dbReference>
<dbReference type="SUPFAM" id="SSF53223">
    <property type="entry name" value="Aminoacid dehydrogenase-like, N-terminal domain"/>
    <property type="match status" value="1"/>
</dbReference>
<dbReference type="Gene3D" id="3.40.50.720">
    <property type="entry name" value="NAD(P)-binding Rossmann-like Domain"/>
    <property type="match status" value="1"/>
</dbReference>
<evidence type="ECO:0000256" key="7">
    <source>
        <dbReference type="RuleBase" id="RU004417"/>
    </source>
</evidence>
<dbReference type="EMBL" id="NOZQ01000023">
    <property type="protein sequence ID" value="OYD17343.1"/>
    <property type="molecule type" value="Genomic_DNA"/>
</dbReference>
<evidence type="ECO:0000256" key="5">
    <source>
        <dbReference type="PIRSR" id="PIRSR000185-2"/>
    </source>
</evidence>
<dbReference type="PIRSF" id="PIRSF000185">
    <property type="entry name" value="Glu_DH"/>
    <property type="match status" value="1"/>
</dbReference>
<keyword evidence="2 3" id="KW-0560">Oxidoreductase</keyword>
<dbReference type="InterPro" id="IPR006097">
    <property type="entry name" value="Glu/Leu/Phe/Val/Trp_DH_dimer"/>
</dbReference>
<keyword evidence="5" id="KW-0547">Nucleotide-binding</keyword>
<dbReference type="PANTHER" id="PTHR11606">
    <property type="entry name" value="GLUTAMATE DEHYDROGENASE"/>
    <property type="match status" value="1"/>
</dbReference>
<dbReference type="PANTHER" id="PTHR11606:SF13">
    <property type="entry name" value="GLUTAMATE DEHYDROGENASE 1, MITOCHONDRIAL"/>
    <property type="match status" value="1"/>
</dbReference>
<dbReference type="Pfam" id="PF02812">
    <property type="entry name" value="ELFV_dehydrog_N"/>
    <property type="match status" value="1"/>
</dbReference>
<evidence type="ECO:0000256" key="2">
    <source>
        <dbReference type="ARBA" id="ARBA00023002"/>
    </source>
</evidence>
<dbReference type="AlphaFoldDB" id="A0A235BYB3"/>
<dbReference type="SUPFAM" id="SSF51735">
    <property type="entry name" value="NAD(P)-binding Rossmann-fold domains"/>
    <property type="match status" value="1"/>
</dbReference>
<dbReference type="InterPro" id="IPR014362">
    <property type="entry name" value="Glu_DH"/>
</dbReference>
<organism evidence="9 10">
    <name type="scientific">candidate division WOR-3 bacterium JGI_Cruoil_03_44_89</name>
    <dbReference type="NCBI Taxonomy" id="1973748"/>
    <lineage>
        <taxon>Bacteria</taxon>
        <taxon>Bacteria division WOR-3</taxon>
    </lineage>
</organism>
<dbReference type="SMART" id="SM00839">
    <property type="entry name" value="ELFV_dehydrog"/>
    <property type="match status" value="1"/>
</dbReference>
<gene>
    <name evidence="9" type="ORF">CH333_01150</name>
</gene>
<evidence type="ECO:0000313" key="9">
    <source>
        <dbReference type="EMBL" id="OYD17343.1"/>
    </source>
</evidence>
<feature type="domain" description="Glutamate/phenylalanine/leucine/valine/L-tryptophan dehydrogenase C-terminal" evidence="8">
    <location>
        <begin position="182"/>
        <end position="425"/>
    </location>
</feature>
<dbReference type="GO" id="GO:0006538">
    <property type="term" value="P:L-glutamate catabolic process"/>
    <property type="evidence" value="ECO:0007669"/>
    <property type="project" value="TreeGrafter"/>
</dbReference>
<dbReference type="InterPro" id="IPR046346">
    <property type="entry name" value="Aminoacid_DH-like_N_sf"/>
</dbReference>
<accession>A0A235BYB3</accession>
<evidence type="ECO:0000256" key="4">
    <source>
        <dbReference type="PIRSR" id="PIRSR000185-1"/>
    </source>
</evidence>
<comment type="similarity">
    <text evidence="1 3 7">Belongs to the Glu/Leu/Phe/Val dehydrogenases family.</text>
</comment>
<dbReference type="GO" id="GO:0000166">
    <property type="term" value="F:nucleotide binding"/>
    <property type="evidence" value="ECO:0007669"/>
    <property type="project" value="UniProtKB-KW"/>
</dbReference>
<keyword evidence="5" id="KW-0520">NAD</keyword>
<name>A0A235BYB3_UNCW3</name>
<feature type="binding site" evidence="5">
    <location>
        <position position="361"/>
    </location>
    <ligand>
        <name>substrate</name>
    </ligand>
</feature>
<dbReference type="Pfam" id="PF00208">
    <property type="entry name" value="ELFV_dehydrog"/>
    <property type="match status" value="1"/>
</dbReference>
<dbReference type="InterPro" id="IPR006095">
    <property type="entry name" value="Glu/Leu/Phe/Val/Trp_DH"/>
</dbReference>
<dbReference type="Gene3D" id="3.40.50.10860">
    <property type="entry name" value="Leucine Dehydrogenase, chain A, domain 1"/>
    <property type="match status" value="1"/>
</dbReference>
<dbReference type="GO" id="GO:0004352">
    <property type="term" value="F:glutamate dehydrogenase (NAD+) activity"/>
    <property type="evidence" value="ECO:0007669"/>
    <property type="project" value="TreeGrafter"/>
</dbReference>
<feature type="binding site" evidence="5">
    <location>
        <position position="93"/>
    </location>
    <ligand>
        <name>substrate</name>
    </ligand>
</feature>
<protein>
    <recommendedName>
        <fullName evidence="3">Glutamate dehydrogenase</fullName>
    </recommendedName>
</protein>
<dbReference type="Proteomes" id="UP000215215">
    <property type="component" value="Unassembled WGS sequence"/>
</dbReference>